<dbReference type="OrthoDB" id="3231855at2759"/>
<dbReference type="HOGENOM" id="CLU_062475_0_0_1"/>
<organism evidence="3 4">
    <name type="scientific">Pisolithus tinctorius Marx 270</name>
    <dbReference type="NCBI Taxonomy" id="870435"/>
    <lineage>
        <taxon>Eukaryota</taxon>
        <taxon>Fungi</taxon>
        <taxon>Dikarya</taxon>
        <taxon>Basidiomycota</taxon>
        <taxon>Agaricomycotina</taxon>
        <taxon>Agaricomycetes</taxon>
        <taxon>Agaricomycetidae</taxon>
        <taxon>Boletales</taxon>
        <taxon>Sclerodermatineae</taxon>
        <taxon>Pisolithaceae</taxon>
        <taxon>Pisolithus</taxon>
    </lineage>
</organism>
<evidence type="ECO:0000313" key="4">
    <source>
        <dbReference type="Proteomes" id="UP000054217"/>
    </source>
</evidence>
<dbReference type="FunCoup" id="A0A0C3NLL8">
    <property type="interactions" value="3"/>
</dbReference>
<name>A0A0C3NLL8_PISTI</name>
<proteinExistence type="predicted"/>
<dbReference type="InterPro" id="IPR036063">
    <property type="entry name" value="Smr_dom_sf"/>
</dbReference>
<dbReference type="SUPFAM" id="SSF160443">
    <property type="entry name" value="SMR domain-like"/>
    <property type="match status" value="1"/>
</dbReference>
<evidence type="ECO:0000313" key="3">
    <source>
        <dbReference type="EMBL" id="KIN96198.1"/>
    </source>
</evidence>
<reference evidence="3 4" key="1">
    <citation type="submission" date="2014-04" db="EMBL/GenBank/DDBJ databases">
        <authorList>
            <consortium name="DOE Joint Genome Institute"/>
            <person name="Kuo A."/>
            <person name="Kohler A."/>
            <person name="Costa M.D."/>
            <person name="Nagy L.G."/>
            <person name="Floudas D."/>
            <person name="Copeland A."/>
            <person name="Barry K.W."/>
            <person name="Cichocki N."/>
            <person name="Veneault-Fourrey C."/>
            <person name="LaButti K."/>
            <person name="Lindquist E.A."/>
            <person name="Lipzen A."/>
            <person name="Lundell T."/>
            <person name="Morin E."/>
            <person name="Murat C."/>
            <person name="Sun H."/>
            <person name="Tunlid A."/>
            <person name="Henrissat B."/>
            <person name="Grigoriev I.V."/>
            <person name="Hibbett D.S."/>
            <person name="Martin F."/>
            <person name="Nordberg H.P."/>
            <person name="Cantor M.N."/>
            <person name="Hua S.X."/>
        </authorList>
    </citation>
    <scope>NUCLEOTIDE SEQUENCE [LARGE SCALE GENOMIC DNA]</scope>
    <source>
        <strain evidence="3 4">Marx 270</strain>
    </source>
</reference>
<gene>
    <name evidence="3" type="ORF">M404DRAFT_1006944</name>
</gene>
<accession>A0A0C3NLL8</accession>
<dbReference type="InterPro" id="IPR002625">
    <property type="entry name" value="Smr_dom"/>
</dbReference>
<dbReference type="EMBL" id="KN832051">
    <property type="protein sequence ID" value="KIN96198.1"/>
    <property type="molecule type" value="Genomic_DNA"/>
</dbReference>
<dbReference type="STRING" id="870435.A0A0C3NLL8"/>
<dbReference type="AlphaFoldDB" id="A0A0C3NLL8"/>
<reference evidence="4" key="2">
    <citation type="submission" date="2015-01" db="EMBL/GenBank/DDBJ databases">
        <title>Evolutionary Origins and Diversification of the Mycorrhizal Mutualists.</title>
        <authorList>
            <consortium name="DOE Joint Genome Institute"/>
            <consortium name="Mycorrhizal Genomics Consortium"/>
            <person name="Kohler A."/>
            <person name="Kuo A."/>
            <person name="Nagy L.G."/>
            <person name="Floudas D."/>
            <person name="Copeland A."/>
            <person name="Barry K.W."/>
            <person name="Cichocki N."/>
            <person name="Veneault-Fourrey C."/>
            <person name="LaButti K."/>
            <person name="Lindquist E.A."/>
            <person name="Lipzen A."/>
            <person name="Lundell T."/>
            <person name="Morin E."/>
            <person name="Murat C."/>
            <person name="Riley R."/>
            <person name="Ohm R."/>
            <person name="Sun H."/>
            <person name="Tunlid A."/>
            <person name="Henrissat B."/>
            <person name="Grigoriev I.V."/>
            <person name="Hibbett D.S."/>
            <person name="Martin F."/>
        </authorList>
    </citation>
    <scope>NUCLEOTIDE SEQUENCE [LARGE SCALE GENOMIC DNA]</scope>
    <source>
        <strain evidence="4">Marx 270</strain>
    </source>
</reference>
<protein>
    <recommendedName>
        <fullName evidence="2">Smr domain-containing protein</fullName>
    </recommendedName>
</protein>
<dbReference type="InterPro" id="IPR013899">
    <property type="entry name" value="DUF1771"/>
</dbReference>
<dbReference type="Proteomes" id="UP000054217">
    <property type="component" value="Unassembled WGS sequence"/>
</dbReference>
<evidence type="ECO:0000259" key="2">
    <source>
        <dbReference type="PROSITE" id="PS50828"/>
    </source>
</evidence>
<evidence type="ECO:0000256" key="1">
    <source>
        <dbReference type="SAM" id="MobiDB-lite"/>
    </source>
</evidence>
<feature type="compositionally biased region" description="Basic and acidic residues" evidence="1">
    <location>
        <begin position="71"/>
        <end position="81"/>
    </location>
</feature>
<feature type="region of interest" description="Disordered" evidence="1">
    <location>
        <begin position="17"/>
        <end position="90"/>
    </location>
</feature>
<keyword evidence="4" id="KW-1185">Reference proteome</keyword>
<dbReference type="SMART" id="SM00463">
    <property type="entry name" value="SMR"/>
    <property type="match status" value="1"/>
</dbReference>
<feature type="compositionally biased region" description="Basic and acidic residues" evidence="1">
    <location>
        <begin position="51"/>
        <end position="63"/>
    </location>
</feature>
<dbReference type="PANTHER" id="PTHR47417:SF1">
    <property type="entry name" value="SMR DOMAIN-CONTAINING PROTEIN YPL199C"/>
    <property type="match status" value="1"/>
</dbReference>
<dbReference type="InterPro" id="IPR053020">
    <property type="entry name" value="Smr_domain_protein"/>
</dbReference>
<dbReference type="Pfam" id="PF08590">
    <property type="entry name" value="DUF1771"/>
    <property type="match status" value="1"/>
</dbReference>
<dbReference type="SMART" id="SM01162">
    <property type="entry name" value="DUF1771"/>
    <property type="match status" value="1"/>
</dbReference>
<dbReference type="PROSITE" id="PS50828">
    <property type="entry name" value="SMR"/>
    <property type="match status" value="1"/>
</dbReference>
<dbReference type="PANTHER" id="PTHR47417">
    <property type="entry name" value="SMR DOMAIN-CONTAINING PROTEIN YPL199C"/>
    <property type="match status" value="1"/>
</dbReference>
<dbReference type="InParanoid" id="A0A0C3NLL8"/>
<dbReference type="Pfam" id="PF01713">
    <property type="entry name" value="Smr"/>
    <property type="match status" value="1"/>
</dbReference>
<feature type="domain" description="Smr" evidence="2">
    <location>
        <begin position="162"/>
        <end position="238"/>
    </location>
</feature>
<dbReference type="Gene3D" id="3.30.1370.110">
    <property type="match status" value="1"/>
</dbReference>
<sequence length="238" mass="27105">MGFFGNIFRAIVNLFSGGAAPPEPPKKPAQQQRPQRPPVQWPQDQRHHRQKTDDLKVPSKKPFESPVVPQSRREGERHSDRNQINQNNEHYVALRAEAKREGDLMAQCYQESQETYQQGHGALAKVLSQKGGEHKRRMERLNAEASAWIFRENNLDREPGEVDLHGLYVKEAVMYAENAIEEAQLRGDLEVRLIVGKGLHSDGRVAKIKPALEEFMKRKNLPADVDPDNGGLLIVRLR</sequence>